<evidence type="ECO:0000313" key="1">
    <source>
        <dbReference type="EMBL" id="MBE1555938.1"/>
    </source>
</evidence>
<protein>
    <recommendedName>
        <fullName evidence="3">Gp5/Type VI secretion system Vgr protein OB-fold domain-containing protein</fullName>
    </recommendedName>
</protein>
<organism evidence="1 2">
    <name type="scientific">Sporosarcina limicola</name>
    <dbReference type="NCBI Taxonomy" id="34101"/>
    <lineage>
        <taxon>Bacteria</taxon>
        <taxon>Bacillati</taxon>
        <taxon>Bacillota</taxon>
        <taxon>Bacilli</taxon>
        <taxon>Bacillales</taxon>
        <taxon>Caryophanaceae</taxon>
        <taxon>Sporosarcina</taxon>
    </lineage>
</organism>
<proteinExistence type="predicted"/>
<dbReference type="Pfam" id="PF05954">
    <property type="entry name" value="Phage_GPD"/>
    <property type="match status" value="1"/>
</dbReference>
<dbReference type="SUPFAM" id="SSF69279">
    <property type="entry name" value="Phage tail proteins"/>
    <property type="match status" value="1"/>
</dbReference>
<evidence type="ECO:0008006" key="3">
    <source>
        <dbReference type="Google" id="ProtNLM"/>
    </source>
</evidence>
<dbReference type="Proteomes" id="UP000658225">
    <property type="component" value="Unassembled WGS sequence"/>
</dbReference>
<evidence type="ECO:0000313" key="2">
    <source>
        <dbReference type="Proteomes" id="UP000658225"/>
    </source>
</evidence>
<accession>A0A927MJV3</accession>
<sequence>MKMCEEGVGYGELQLVSPYEVQTIHDLKLIQTVNEHARLFLTGIIPEDKKASCIALASSADQIELNQVKDGQLVRPLFKGLVTEIAIRMVRDIYYVEIEAISHTFHLDIQRASRSFQNKRMTYTELIEQVLATYPGSDSIDSASRSTQLGNFVLQYKETDWQFLKRMASHFGTVLVAEAVADAPKVWFGVPEGQVGELPAHTYTLAKDLSTYRNTAHNDTARPLVENEVLTYGIQSKQRLHLGDRVHLKGEELVVATAIVRMKQGILTYDYLLTAEAGIRQARMYAPTLTGTSVEGTVLDVTKEGVRLHLAIDAEQKKEEATWFPLAPLYTAEGHSGLYCPPELGDTVHLTFLNRREEEAVVRHSLRKEGATNPKTADPGITYWGTPYGKEMKLDRQEVSVTAKEGTLFLKLHEEDGIELHSQQPLVLKAEQDLHFTGKQRLIMTAEESIHFTCDASSLVLDGSTDIQGELVEMDGSTKAPVSVSSVEEEDEIDELQLGLDVAGMMPLAGGADG</sequence>
<reference evidence="1" key="1">
    <citation type="submission" date="2020-10" db="EMBL/GenBank/DDBJ databases">
        <title>Genomic Encyclopedia of Type Strains, Phase IV (KMG-IV): sequencing the most valuable type-strain genomes for metagenomic binning, comparative biology and taxonomic classification.</title>
        <authorList>
            <person name="Goeker M."/>
        </authorList>
    </citation>
    <scope>NUCLEOTIDE SEQUENCE</scope>
    <source>
        <strain evidence="1">DSM 13886</strain>
    </source>
</reference>
<keyword evidence="2" id="KW-1185">Reference proteome</keyword>
<name>A0A927MJV3_9BACL</name>
<dbReference type="EMBL" id="JADBEL010000019">
    <property type="protein sequence ID" value="MBE1555938.1"/>
    <property type="molecule type" value="Genomic_DNA"/>
</dbReference>
<dbReference type="AlphaFoldDB" id="A0A927MJV3"/>
<comment type="caution">
    <text evidence="1">The sequence shown here is derived from an EMBL/GenBank/DDBJ whole genome shotgun (WGS) entry which is preliminary data.</text>
</comment>
<dbReference type="Gene3D" id="3.55.50.10">
    <property type="entry name" value="Baseplate protein-like domains"/>
    <property type="match status" value="1"/>
</dbReference>
<gene>
    <name evidence="1" type="ORF">H4683_003059</name>
</gene>